<accession>A0A4W5KUB8</accession>
<evidence type="ECO:0000313" key="4">
    <source>
        <dbReference type="Proteomes" id="UP000314982"/>
    </source>
</evidence>
<feature type="compositionally biased region" description="Polar residues" evidence="1">
    <location>
        <begin position="95"/>
        <end position="104"/>
    </location>
</feature>
<evidence type="ECO:0000256" key="1">
    <source>
        <dbReference type="SAM" id="MobiDB-lite"/>
    </source>
</evidence>
<dbReference type="InterPro" id="IPR018379">
    <property type="entry name" value="BEN_domain"/>
</dbReference>
<organism evidence="3 4">
    <name type="scientific">Hucho hucho</name>
    <name type="common">huchen</name>
    <dbReference type="NCBI Taxonomy" id="62062"/>
    <lineage>
        <taxon>Eukaryota</taxon>
        <taxon>Metazoa</taxon>
        <taxon>Chordata</taxon>
        <taxon>Craniata</taxon>
        <taxon>Vertebrata</taxon>
        <taxon>Euteleostomi</taxon>
        <taxon>Actinopterygii</taxon>
        <taxon>Neopterygii</taxon>
        <taxon>Teleostei</taxon>
        <taxon>Protacanthopterygii</taxon>
        <taxon>Salmoniformes</taxon>
        <taxon>Salmonidae</taxon>
        <taxon>Salmoninae</taxon>
        <taxon>Hucho</taxon>
    </lineage>
</organism>
<dbReference type="SMART" id="SM01025">
    <property type="entry name" value="BEN"/>
    <property type="match status" value="1"/>
</dbReference>
<dbReference type="Proteomes" id="UP000314982">
    <property type="component" value="Unassembled WGS sequence"/>
</dbReference>
<dbReference type="PANTHER" id="PTHR35082">
    <property type="entry name" value="BEN DOMAIN-CONTAINING PROTEIN 4"/>
    <property type="match status" value="1"/>
</dbReference>
<keyword evidence="4" id="KW-1185">Reference proteome</keyword>
<dbReference type="Ensembl" id="ENSHHUT00000016306.1">
    <property type="protein sequence ID" value="ENSHHUP00000015751.1"/>
    <property type="gene ID" value="ENSHHUG00000009816.1"/>
</dbReference>
<feature type="region of interest" description="Disordered" evidence="1">
    <location>
        <begin position="212"/>
        <end position="261"/>
    </location>
</feature>
<reference evidence="4" key="1">
    <citation type="submission" date="2018-06" db="EMBL/GenBank/DDBJ databases">
        <title>Genome assembly of Danube salmon.</title>
        <authorList>
            <person name="Macqueen D.J."/>
            <person name="Gundappa M.K."/>
        </authorList>
    </citation>
    <scope>NUCLEOTIDE SEQUENCE [LARGE SCALE GENOMIC DNA]</scope>
</reference>
<dbReference type="InterPro" id="IPR038950">
    <property type="entry name" value="BEND4"/>
</dbReference>
<feature type="region of interest" description="Disordered" evidence="1">
    <location>
        <begin position="93"/>
        <end position="120"/>
    </location>
</feature>
<sequence length="505" mass="55827">MEGEMQPADEGLCAPKMCSQQRGPYSSLKTFPNKRLVGKARFDRPTMVDIPLLGDGGGHHYNHNLNHHHPYQQQYQQQRQQLHHTSLTISSSSQYLATPQQQQRFPCDNRPSSRAATSTSATVGSVAAASLGFQGRVGSGTAVRQDPTYSPGRAALNHESPDCTYGISSENRLILDAFAQQCSRVLTLLNNNGRFVEPQAPLPSTLTSHIKQEDSCLSGPGGESRPVVGQGGHCPTLGTPRLDESSTVDPDDEAQHSHWSQQQTSAFLRIFTESLQSYLLTGNQQPHPGPGLEGERCPPAEPESGGSPGHNLGGWNSPAPSDSYGHPSSTLPEEEEEESCCPRCVELEQEVLCLQQENEELRNKMDNIPAPCQNVLDFFKTVLQHHDQFIQPMAEEQLTEGSKQLLGNYPLFITNKQWDEAVNSSKKDGRRLLRYLIRFVFTTDELKYSCGLGKRKRSVHSGEPGPERRPLNPVKVTCLRGTGGIFTKKIGNTATRMLLKRWLLQ</sequence>
<reference evidence="3" key="2">
    <citation type="submission" date="2025-08" db="UniProtKB">
        <authorList>
            <consortium name="Ensembl"/>
        </authorList>
    </citation>
    <scope>IDENTIFICATION</scope>
</reference>
<feature type="region of interest" description="Disordered" evidence="1">
    <location>
        <begin position="137"/>
        <end position="158"/>
    </location>
</feature>
<protein>
    <submittedName>
        <fullName evidence="3">BEN domain containing 4</fullName>
    </submittedName>
</protein>
<evidence type="ECO:0000313" key="3">
    <source>
        <dbReference type="Ensembl" id="ENSHHUP00000015751.1"/>
    </source>
</evidence>
<reference evidence="3" key="3">
    <citation type="submission" date="2025-09" db="UniProtKB">
        <authorList>
            <consortium name="Ensembl"/>
        </authorList>
    </citation>
    <scope>IDENTIFICATION</scope>
</reference>
<feature type="region of interest" description="Disordered" evidence="1">
    <location>
        <begin position="280"/>
        <end position="334"/>
    </location>
</feature>
<dbReference type="AlphaFoldDB" id="A0A4W5KUB8"/>
<dbReference type="STRING" id="62062.ENSHHUP00000015751"/>
<proteinExistence type="predicted"/>
<dbReference type="GeneTree" id="ENSGT00390000014963"/>
<dbReference type="PROSITE" id="PS51457">
    <property type="entry name" value="BEN"/>
    <property type="match status" value="1"/>
</dbReference>
<evidence type="ECO:0000259" key="2">
    <source>
        <dbReference type="PROSITE" id="PS51457"/>
    </source>
</evidence>
<name>A0A4W5KUB8_9TELE</name>
<dbReference type="GO" id="GO:0003677">
    <property type="term" value="F:DNA binding"/>
    <property type="evidence" value="ECO:0007669"/>
    <property type="project" value="InterPro"/>
</dbReference>
<dbReference type="PANTHER" id="PTHR35082:SF1">
    <property type="entry name" value="BEN DOMAIN-CONTAINING PROTEIN 4"/>
    <property type="match status" value="1"/>
</dbReference>
<feature type="domain" description="BEN" evidence="2">
    <location>
        <begin position="408"/>
        <end position="505"/>
    </location>
</feature>